<evidence type="ECO:0000313" key="1">
    <source>
        <dbReference type="EMBL" id="NNU37801.1"/>
    </source>
</evidence>
<accession>A0A7Y3S715</accession>
<dbReference type="AlphaFoldDB" id="A0A7Y3S715"/>
<protein>
    <submittedName>
        <fullName evidence="1">Uncharacterized protein</fullName>
    </submittedName>
</protein>
<keyword evidence="2" id="KW-1185">Reference proteome</keyword>
<organism evidence="1 2">
    <name type="scientific">Rhizobium sophorae</name>
    <dbReference type="NCBI Taxonomy" id="1535242"/>
    <lineage>
        <taxon>Bacteria</taxon>
        <taxon>Pseudomonadati</taxon>
        <taxon>Pseudomonadota</taxon>
        <taxon>Alphaproteobacteria</taxon>
        <taxon>Hyphomicrobiales</taxon>
        <taxon>Rhizobiaceae</taxon>
        <taxon>Rhizobium/Agrobacterium group</taxon>
        <taxon>Rhizobium</taxon>
    </lineage>
</organism>
<dbReference type="Proteomes" id="UP000519972">
    <property type="component" value="Unassembled WGS sequence"/>
</dbReference>
<proteinExistence type="predicted"/>
<name>A0A7Y3S715_9HYPH</name>
<dbReference type="EMBL" id="JABFCN010000023">
    <property type="protein sequence ID" value="NNU37801.1"/>
    <property type="molecule type" value="Genomic_DNA"/>
</dbReference>
<gene>
    <name evidence="1" type="ORF">G9X64_15135</name>
</gene>
<dbReference type="RefSeq" id="WP_171376827.1">
    <property type="nucleotide sequence ID" value="NZ_JABFCN010000023.1"/>
</dbReference>
<comment type="caution">
    <text evidence="1">The sequence shown here is derived from an EMBL/GenBank/DDBJ whole genome shotgun (WGS) entry which is preliminary data.</text>
</comment>
<reference evidence="1 2" key="1">
    <citation type="submission" date="2020-02" db="EMBL/GenBank/DDBJ databases">
        <authorList>
            <person name="Sun Q."/>
        </authorList>
    </citation>
    <scope>NUCLEOTIDE SEQUENCE [LARGE SCALE GENOMIC DNA]</scope>
    <source>
        <strain evidence="1 2">CCBAU 03386</strain>
    </source>
</reference>
<evidence type="ECO:0000313" key="2">
    <source>
        <dbReference type="Proteomes" id="UP000519972"/>
    </source>
</evidence>
<sequence length="57" mass="6176">MAYEAPKKPLFRKLDNYLLHVSDLEQAISFIGIGSAIPSSGGMLNPPASRCLKLTQS</sequence>